<evidence type="ECO:0000259" key="2">
    <source>
        <dbReference type="Pfam" id="PF19259"/>
    </source>
</evidence>
<feature type="region of interest" description="Disordered" evidence="1">
    <location>
        <begin position="174"/>
        <end position="196"/>
    </location>
</feature>
<feature type="domain" description="Ty3 transposon capsid-like protein" evidence="2">
    <location>
        <begin position="315"/>
        <end position="450"/>
    </location>
</feature>
<sequence>MLECKHKNADHENELDDMDMQVKRGRYLDEVEALRPQSVDQSFLLTMEIKKKKEAYTSYKKLNPNVYLCKRINLTTAGSALNQNHLEDETNSMEQHERPFISSYYLGPITRARAKELARINLVSETLDPMTDSTAIAAQLALIIERLDSLTAETKALREDSVSQKDTLDKLVAAQEKEPASPGKQQAKSDSIHGPAVKFTTEDLSEVEFFSGTKKNRGVSSHAAKPGGAWQNQFQGQEQIHRHTDGGGDWQVKPIGVESPQGYSQSDFRAQEKRQWTAKDDACDDGDIENVKRIVPAIKMEFPSYDGTTNAIEWLQKCEDYFEDQRVFSDEARVRQATFVLTGRAYHWYHNLRRLVTQKLSWFEFKKICKSRFGKADSVNPVGELSNLRHTGTVDDYCSQFEECLGRQTKLTGDQQLWQFCAGLTDSLRKEVEYLRPETIFKAMEYARDNEYKIDNDRRTRSFRGHLAPTTRSMMAMNNGNDTETVIPQQEAKKAPPRKYLKKLTVEEMAERKAKGLCFNCDELFTRDHVCNPMLFHIMPVRDGDNQEDEPFDEENWKDE</sequence>
<dbReference type="Proteomes" id="UP000467841">
    <property type="component" value="Unassembled WGS sequence"/>
</dbReference>
<keyword evidence="4" id="KW-1185">Reference proteome</keyword>
<dbReference type="OrthoDB" id="1105683at2759"/>
<dbReference type="AlphaFoldDB" id="A0A6D2JGG0"/>
<protein>
    <recommendedName>
        <fullName evidence="2">Ty3 transposon capsid-like protein domain-containing protein</fullName>
    </recommendedName>
</protein>
<reference evidence="3" key="1">
    <citation type="submission" date="2020-01" db="EMBL/GenBank/DDBJ databases">
        <authorList>
            <person name="Mishra B."/>
        </authorList>
    </citation>
    <scope>NUCLEOTIDE SEQUENCE [LARGE SCALE GENOMIC DNA]</scope>
</reference>
<feature type="compositionally biased region" description="Acidic residues" evidence="1">
    <location>
        <begin position="546"/>
        <end position="560"/>
    </location>
</feature>
<evidence type="ECO:0000313" key="3">
    <source>
        <dbReference type="EMBL" id="CAA7038796.1"/>
    </source>
</evidence>
<feature type="region of interest" description="Disordered" evidence="1">
    <location>
        <begin position="541"/>
        <end position="560"/>
    </location>
</feature>
<comment type="caution">
    <text evidence="3">The sequence shown here is derived from an EMBL/GenBank/DDBJ whole genome shotgun (WGS) entry which is preliminary data.</text>
</comment>
<dbReference type="InterPro" id="IPR045358">
    <property type="entry name" value="Ty3_capsid"/>
</dbReference>
<evidence type="ECO:0000256" key="1">
    <source>
        <dbReference type="SAM" id="MobiDB-lite"/>
    </source>
</evidence>
<dbReference type="Pfam" id="PF19259">
    <property type="entry name" value="Ty3_capsid"/>
    <property type="match status" value="1"/>
</dbReference>
<accession>A0A6D2JGG0</accession>
<name>A0A6D2JGG0_9BRAS</name>
<proteinExistence type="predicted"/>
<dbReference type="EMBL" id="CACVBM020001198">
    <property type="protein sequence ID" value="CAA7038796.1"/>
    <property type="molecule type" value="Genomic_DNA"/>
</dbReference>
<evidence type="ECO:0000313" key="4">
    <source>
        <dbReference type="Proteomes" id="UP000467841"/>
    </source>
</evidence>
<organism evidence="3 4">
    <name type="scientific">Microthlaspi erraticum</name>
    <dbReference type="NCBI Taxonomy" id="1685480"/>
    <lineage>
        <taxon>Eukaryota</taxon>
        <taxon>Viridiplantae</taxon>
        <taxon>Streptophyta</taxon>
        <taxon>Embryophyta</taxon>
        <taxon>Tracheophyta</taxon>
        <taxon>Spermatophyta</taxon>
        <taxon>Magnoliopsida</taxon>
        <taxon>eudicotyledons</taxon>
        <taxon>Gunneridae</taxon>
        <taxon>Pentapetalae</taxon>
        <taxon>rosids</taxon>
        <taxon>malvids</taxon>
        <taxon>Brassicales</taxon>
        <taxon>Brassicaceae</taxon>
        <taxon>Coluteocarpeae</taxon>
        <taxon>Microthlaspi</taxon>
    </lineage>
</organism>
<gene>
    <name evidence="3" type="ORF">MERR_LOCUS26031</name>
</gene>